<dbReference type="Gene3D" id="3.20.20.100">
    <property type="entry name" value="NADP-dependent oxidoreductase domain"/>
    <property type="match status" value="1"/>
</dbReference>
<proteinExistence type="predicted"/>
<sequence length="174" mass="19310">MKELKQSGKAVTVGLSNFMAPDLLRLGKEINGFCINQVPYNILEREYEGKTRDICHKKGIGYMAYSPTAQGLLAGRLSSEALNFPARKWNKLYQEPLLTKSKSVRDTINNIAEETKTKPIAVALAWVLEQKNILTAIVGSRKADQVPEFAAAGSFKLNANHLEQLNNVSDSFLK</sequence>
<evidence type="ECO:0000313" key="2">
    <source>
        <dbReference type="EMBL" id="SVD69139.1"/>
    </source>
</evidence>
<dbReference type="PANTHER" id="PTHR43147:SF2">
    <property type="entry name" value="NADP-DEPENDENT OXIDOREDUCTASE DOMAIN-CONTAINING PROTEIN"/>
    <property type="match status" value="1"/>
</dbReference>
<dbReference type="PANTHER" id="PTHR43147">
    <property type="entry name" value="PROTEIN TAS"/>
    <property type="match status" value="1"/>
</dbReference>
<feature type="domain" description="NADP-dependent oxidoreductase" evidence="1">
    <location>
        <begin position="1"/>
        <end position="168"/>
    </location>
</feature>
<protein>
    <recommendedName>
        <fullName evidence="1">NADP-dependent oxidoreductase domain-containing protein</fullName>
    </recommendedName>
</protein>
<accession>A0A382XE75</accession>
<evidence type="ECO:0000259" key="1">
    <source>
        <dbReference type="Pfam" id="PF00248"/>
    </source>
</evidence>
<dbReference type="EMBL" id="UINC01166924">
    <property type="protein sequence ID" value="SVD69139.1"/>
    <property type="molecule type" value="Genomic_DNA"/>
</dbReference>
<dbReference type="InterPro" id="IPR023210">
    <property type="entry name" value="NADP_OxRdtase_dom"/>
</dbReference>
<reference evidence="2" key="1">
    <citation type="submission" date="2018-05" db="EMBL/GenBank/DDBJ databases">
        <authorList>
            <person name="Lanie J.A."/>
            <person name="Ng W.-L."/>
            <person name="Kazmierczak K.M."/>
            <person name="Andrzejewski T.M."/>
            <person name="Davidsen T.M."/>
            <person name="Wayne K.J."/>
            <person name="Tettelin H."/>
            <person name="Glass J.I."/>
            <person name="Rusch D."/>
            <person name="Podicherti R."/>
            <person name="Tsui H.-C.T."/>
            <person name="Winkler M.E."/>
        </authorList>
    </citation>
    <scope>NUCLEOTIDE SEQUENCE</scope>
</reference>
<dbReference type="InterPro" id="IPR036812">
    <property type="entry name" value="NAD(P)_OxRdtase_dom_sf"/>
</dbReference>
<dbReference type="AlphaFoldDB" id="A0A382XE75"/>
<organism evidence="2">
    <name type="scientific">marine metagenome</name>
    <dbReference type="NCBI Taxonomy" id="408172"/>
    <lineage>
        <taxon>unclassified sequences</taxon>
        <taxon>metagenomes</taxon>
        <taxon>ecological metagenomes</taxon>
    </lineage>
</organism>
<name>A0A382XE75_9ZZZZ</name>
<dbReference type="Pfam" id="PF00248">
    <property type="entry name" value="Aldo_ket_red"/>
    <property type="match status" value="1"/>
</dbReference>
<gene>
    <name evidence="2" type="ORF">METZ01_LOCUS421993</name>
</gene>
<dbReference type="SUPFAM" id="SSF51430">
    <property type="entry name" value="NAD(P)-linked oxidoreductase"/>
    <property type="match status" value="1"/>
</dbReference>